<dbReference type="Pfam" id="PF13191">
    <property type="entry name" value="AAA_16"/>
    <property type="match status" value="1"/>
</dbReference>
<dbReference type="Gene3D" id="3.40.50.300">
    <property type="entry name" value="P-loop containing nucleotide triphosphate hydrolases"/>
    <property type="match status" value="1"/>
</dbReference>
<evidence type="ECO:0000313" key="4">
    <source>
        <dbReference type="EMBL" id="MFC5728689.1"/>
    </source>
</evidence>
<keyword evidence="5" id="KW-1185">Reference proteome</keyword>
<dbReference type="EMBL" id="JBHSNS010000002">
    <property type="protein sequence ID" value="MFC5728689.1"/>
    <property type="molecule type" value="Genomic_DNA"/>
</dbReference>
<dbReference type="Gene3D" id="1.10.10.10">
    <property type="entry name" value="Winged helix-like DNA-binding domain superfamily/Winged helix DNA-binding domain"/>
    <property type="match status" value="1"/>
</dbReference>
<gene>
    <name evidence="4" type="ORF">ACFPQB_07145</name>
</gene>
<evidence type="ECO:0000256" key="2">
    <source>
        <dbReference type="ARBA" id="ARBA00022840"/>
    </source>
</evidence>
<dbReference type="InterPro" id="IPR027417">
    <property type="entry name" value="P-loop_NTPase"/>
</dbReference>
<feature type="domain" description="HTH luxR-type" evidence="3">
    <location>
        <begin position="837"/>
        <end position="902"/>
    </location>
</feature>
<dbReference type="PROSITE" id="PS50043">
    <property type="entry name" value="HTH_LUXR_2"/>
    <property type="match status" value="1"/>
</dbReference>
<comment type="caution">
    <text evidence="4">The sequence shown here is derived from an EMBL/GenBank/DDBJ whole genome shotgun (WGS) entry which is preliminary data.</text>
</comment>
<evidence type="ECO:0000256" key="1">
    <source>
        <dbReference type="ARBA" id="ARBA00022741"/>
    </source>
</evidence>
<proteinExistence type="predicted"/>
<dbReference type="InterPro" id="IPR041664">
    <property type="entry name" value="AAA_16"/>
</dbReference>
<dbReference type="InterPro" id="IPR016032">
    <property type="entry name" value="Sig_transdc_resp-reg_C-effctor"/>
</dbReference>
<accession>A0ABW0ZGG0</accession>
<dbReference type="Pfam" id="PF00196">
    <property type="entry name" value="GerE"/>
    <property type="match status" value="1"/>
</dbReference>
<evidence type="ECO:0000259" key="3">
    <source>
        <dbReference type="PROSITE" id="PS50043"/>
    </source>
</evidence>
<dbReference type="CDD" id="cd06170">
    <property type="entry name" value="LuxR_C_like"/>
    <property type="match status" value="1"/>
</dbReference>
<dbReference type="Proteomes" id="UP001596072">
    <property type="component" value="Unassembled WGS sequence"/>
</dbReference>
<dbReference type="PRINTS" id="PR00038">
    <property type="entry name" value="HTHLUXR"/>
</dbReference>
<protein>
    <submittedName>
        <fullName evidence="4">AAA family ATPase</fullName>
    </submittedName>
</protein>
<dbReference type="InterPro" id="IPR036388">
    <property type="entry name" value="WH-like_DNA-bd_sf"/>
</dbReference>
<dbReference type="SMART" id="SM00421">
    <property type="entry name" value="HTH_LUXR"/>
    <property type="match status" value="1"/>
</dbReference>
<organism evidence="4 5">
    <name type="scientific">Nocardioides vastitatis</name>
    <dbReference type="NCBI Taxonomy" id="2568655"/>
    <lineage>
        <taxon>Bacteria</taxon>
        <taxon>Bacillati</taxon>
        <taxon>Actinomycetota</taxon>
        <taxon>Actinomycetes</taxon>
        <taxon>Propionibacteriales</taxon>
        <taxon>Nocardioidaceae</taxon>
        <taxon>Nocardioides</taxon>
    </lineage>
</organism>
<name>A0ABW0ZGG0_9ACTN</name>
<dbReference type="RefSeq" id="WP_136433902.1">
    <property type="nucleotide sequence ID" value="NZ_JBHSNS010000002.1"/>
</dbReference>
<dbReference type="SUPFAM" id="SSF52540">
    <property type="entry name" value="P-loop containing nucleoside triphosphate hydrolases"/>
    <property type="match status" value="1"/>
</dbReference>
<keyword evidence="2" id="KW-0067">ATP-binding</keyword>
<dbReference type="SUPFAM" id="SSF46894">
    <property type="entry name" value="C-terminal effector domain of the bipartite response regulators"/>
    <property type="match status" value="1"/>
</dbReference>
<sequence length="912" mass="99391">MDLHHQSSIVRNDELQDLLRRIASHATESVVIRAPAGMGKSTLLRAAFEVLKHKDVSVRFVRPTEAEQHMPFTALVDLLAGLPEEWYDELPAPQRRAVRTALCLDEAEEPVDPRAVAAGLAGVVSRSGYQRPIVIIVDDAQWLDSASRTMIVAALRRIRNRRITMVAATRPTEEPIDRWLPGVVDVIDLDPLGREQMQRLLLAHLGEDRGPAVLRSVVERSGGNPLFAVQIARGGAAQDGRLDELISRQVMRLPFQTRQVLLTASLAVDRSLDTIAKALDLPPLEACERLDPARTAGLVRTQKVVRFEHPLYAEAVIALAAEPERRRALEGLAVAEPDPDARIGHRAAITACPDDGLAAQLDEAAANARRRGAWDRSLQLLREAVSHTSAGDVRLCRSGRLGEWLVRSGQPVEGEELLRAVYLQSQGPVRHRAALALAELFVFTGRPRPAAELVVELQETDASPELRARSLLINPLLFGDRAMLARAERAERILADAGRSPEVERARTAAMTLRARCLISAAQPADDVLAEAVAREGSAPPYEPLPSAAMLAASHAHWNDRYDEAEAGYRALIDRALDAGDEESLPILFAFACCNHARHGRWDAAIRDLETAHSGDAQQQVGSSMLEVLRAWVRGHTGELDLALASLESVGPFFSLAEPGLAVYHHALKGELLLGAERYVEAERATTAGLASRRASDMADPGLLPLDTDWIEAAIALGDLDGAEERHIITTERAKRMGRENVLAACERVRVLLLAARGETDRAVVAVPGMLAAYDAPDRRPLDVGRAYLAAGEALRRARAKRGANEHLARAEQIFAASGHETYRLRAVRAMSRFGVRAGGPAQLTGTERRTAELAISGLRNREIAMALFVDVKTVESTLTRVYRKLGIRSRVELARAVDAGPSPELTEPAAP</sequence>
<dbReference type="InterPro" id="IPR000792">
    <property type="entry name" value="Tscrpt_reg_LuxR_C"/>
</dbReference>
<dbReference type="PANTHER" id="PTHR16305">
    <property type="entry name" value="TESTICULAR SOLUBLE ADENYLYL CYCLASE"/>
    <property type="match status" value="1"/>
</dbReference>
<reference evidence="5" key="1">
    <citation type="journal article" date="2019" name="Int. J. Syst. Evol. Microbiol.">
        <title>The Global Catalogue of Microorganisms (GCM) 10K type strain sequencing project: providing services to taxonomists for standard genome sequencing and annotation.</title>
        <authorList>
            <consortium name="The Broad Institute Genomics Platform"/>
            <consortium name="The Broad Institute Genome Sequencing Center for Infectious Disease"/>
            <person name="Wu L."/>
            <person name="Ma J."/>
        </authorList>
    </citation>
    <scope>NUCLEOTIDE SEQUENCE [LARGE SCALE GENOMIC DNA]</scope>
    <source>
        <strain evidence="5">YIM 94188</strain>
    </source>
</reference>
<dbReference type="PANTHER" id="PTHR16305:SF35">
    <property type="entry name" value="TRANSCRIPTIONAL ACTIVATOR DOMAIN"/>
    <property type="match status" value="1"/>
</dbReference>
<keyword evidence="1" id="KW-0547">Nucleotide-binding</keyword>
<evidence type="ECO:0000313" key="5">
    <source>
        <dbReference type="Proteomes" id="UP001596072"/>
    </source>
</evidence>